<dbReference type="PANTHER" id="PTHR32004:SF1">
    <property type="entry name" value="TRNA LIGASE"/>
    <property type="match status" value="1"/>
</dbReference>
<evidence type="ECO:0000313" key="2">
    <source>
        <dbReference type="EMBL" id="QHT24716.1"/>
    </source>
</evidence>
<dbReference type="GO" id="GO:0005634">
    <property type="term" value="C:nucleus"/>
    <property type="evidence" value="ECO:0007669"/>
    <property type="project" value="TreeGrafter"/>
</dbReference>
<name>A0A6C0E6C1_9ZZZZ</name>
<dbReference type="AlphaFoldDB" id="A0A6C0E6C1"/>
<dbReference type="InterPro" id="IPR027417">
    <property type="entry name" value="P-loop_NTPase"/>
</dbReference>
<dbReference type="GO" id="GO:0006388">
    <property type="term" value="P:tRNA splicing, via endonucleolytic cleavage and ligation"/>
    <property type="evidence" value="ECO:0007669"/>
    <property type="project" value="TreeGrafter"/>
</dbReference>
<dbReference type="EMBL" id="MN739748">
    <property type="protein sequence ID" value="QHT24716.1"/>
    <property type="molecule type" value="Genomic_DNA"/>
</dbReference>
<dbReference type="InterPro" id="IPR019039">
    <property type="entry name" value="T4-Rnl1-like_N"/>
</dbReference>
<evidence type="ECO:0000259" key="1">
    <source>
        <dbReference type="Pfam" id="PF09511"/>
    </source>
</evidence>
<proteinExistence type="predicted"/>
<dbReference type="Gene3D" id="3.40.50.300">
    <property type="entry name" value="P-loop containing nucleotide triphosphate hydrolases"/>
    <property type="match status" value="1"/>
</dbReference>
<dbReference type="Pfam" id="PF09511">
    <property type="entry name" value="RNA_lig_T4_1"/>
    <property type="match status" value="1"/>
</dbReference>
<feature type="domain" description="T4 RNA ligase 1-like N-terminal" evidence="1">
    <location>
        <begin position="139"/>
        <end position="344"/>
    </location>
</feature>
<reference evidence="2" key="1">
    <citation type="journal article" date="2020" name="Nature">
        <title>Giant virus diversity and host interactions through global metagenomics.</title>
        <authorList>
            <person name="Schulz F."/>
            <person name="Roux S."/>
            <person name="Paez-Espino D."/>
            <person name="Jungbluth S."/>
            <person name="Walsh D.A."/>
            <person name="Denef V.J."/>
            <person name="McMahon K.D."/>
            <person name="Konstantinidis K.T."/>
            <person name="Eloe-Fadrosh E.A."/>
            <person name="Kyrpides N.C."/>
            <person name="Woyke T."/>
        </authorList>
    </citation>
    <scope>NUCLEOTIDE SEQUENCE</scope>
    <source>
        <strain evidence="2">GVMAG-M-3300023179-150</strain>
    </source>
</reference>
<organism evidence="2">
    <name type="scientific">viral metagenome</name>
    <dbReference type="NCBI Taxonomy" id="1070528"/>
    <lineage>
        <taxon>unclassified sequences</taxon>
        <taxon>metagenomes</taxon>
        <taxon>organismal metagenomes</taxon>
    </lineage>
</organism>
<sequence length="834" mass="94048">MSATVLPRTIADGIHQIYMTSKKDNKSASLGPGESIITNSNSTEKITLNQKSSGTLTPKDGASCPVVKEFLSFDKKSRSDGNTIGSLKLSDGRFVEFFMMTLNKDEDYLRCTHLFRCHALIRITNLDGTYQYYDSGAHRKFYNIDTPSDPDTIASNIISKKSSIEMVEVHEKVSGSQILCLVAPPELQDHFLFMFFSKRGTSNMYSDLGCTAFKAYVEKKGHTMDQLYQNLVKRNITSMTFEVMGVDRHVSMDAGDKVGSLIMHGVSLKDGLKMPLEEMETFGVEFGFDVVKLLFRMSGPDSFEKALKVCQNYDCEGNTNEGGVITIHYTDHTTMKLKYKTWWYLYLREFRQCISDGSKSEIVPTLDGHMSRLKMFGAPENLHLRLAKHYVLWWLWVRSNQCTSDFIGKLNDGDHPVVIEHFMNLKQYRDLDNYTTHYNTLLMDQRGKPVLIPLGINVGLMGSGKSTTSKEFAVVISQDQCGGDRKKLVETCIQYFVNTKGPLILDRTNLNVELRNTLLWDFANALGRLKKSKDNLLVVPFFVCHGITDAVQGQIPNVILDRILQNRQTKDSHESLTLEGTGTLTVIEILRNASSQLVFPTEPSEMIFLDLENSIDVKVNSVRTWFNARYTGTSLMNKFDNAPEPYKLPNVTDQKNKKSKAIYAGYSTPYHNLTSTPSLKDHFEKFLETNPDATQHNTHITMAYGAKMAQWPHEEGKPKKLSWIGTFVKDDVVCGSIILDVDPASFTDLNTLPSTTLVYHVTGWTAQGVQPVESNTVLNSVTNTTTPDEKPHLHSLLKLFEKSNTYQNTRDGITLTLFDTPKTVQGYEGTYCRT</sequence>
<accession>A0A6C0E6C1</accession>
<dbReference type="GO" id="GO:0003972">
    <property type="term" value="F:RNA ligase (ATP) activity"/>
    <property type="evidence" value="ECO:0007669"/>
    <property type="project" value="TreeGrafter"/>
</dbReference>
<protein>
    <recommendedName>
        <fullName evidence="1">T4 RNA ligase 1-like N-terminal domain-containing protein</fullName>
    </recommendedName>
</protein>
<dbReference type="PANTHER" id="PTHR32004">
    <property type="entry name" value="TRNA LIGASE"/>
    <property type="match status" value="1"/>
</dbReference>